<sequence length="66" mass="7673">GRLLEASPSYNWGLSTCTRYINGLRHLPSVYLTNHYGYLCTVPLLGWRIYNITAKSRHCRRNRTST</sequence>
<comment type="caution">
    <text evidence="1">The sequence shown here is derived from an EMBL/GenBank/DDBJ whole genome shotgun (WGS) entry which is preliminary data.</text>
</comment>
<feature type="non-terminal residue" evidence="1">
    <location>
        <position position="66"/>
    </location>
</feature>
<protein>
    <submittedName>
        <fullName evidence="1">Uncharacterized protein</fullName>
    </submittedName>
</protein>
<keyword evidence="2" id="KW-1185">Reference proteome</keyword>
<reference evidence="1 2" key="1">
    <citation type="journal article" date="2019" name="Gigascience">
        <title>Whole-genome sequence of the oriental lung fluke Paragonimus westermani.</title>
        <authorList>
            <person name="Oey H."/>
            <person name="Zakrzewski M."/>
            <person name="Narain K."/>
            <person name="Devi K.R."/>
            <person name="Agatsuma T."/>
            <person name="Nawaratna S."/>
            <person name="Gobert G.N."/>
            <person name="Jones M.K."/>
            <person name="Ragan M.A."/>
            <person name="McManus D.P."/>
            <person name="Krause L."/>
        </authorList>
    </citation>
    <scope>NUCLEOTIDE SEQUENCE [LARGE SCALE GENOMIC DNA]</scope>
    <source>
        <strain evidence="1 2">IND2009</strain>
    </source>
</reference>
<proteinExistence type="predicted"/>
<accession>A0A5J4NNX3</accession>
<dbReference type="EMBL" id="QNGE01001584">
    <property type="protein sequence ID" value="KAA3677266.1"/>
    <property type="molecule type" value="Genomic_DNA"/>
</dbReference>
<name>A0A5J4NNX3_9TREM</name>
<evidence type="ECO:0000313" key="2">
    <source>
        <dbReference type="Proteomes" id="UP000324629"/>
    </source>
</evidence>
<dbReference type="Proteomes" id="UP000324629">
    <property type="component" value="Unassembled WGS sequence"/>
</dbReference>
<feature type="non-terminal residue" evidence="1">
    <location>
        <position position="1"/>
    </location>
</feature>
<dbReference type="AlphaFoldDB" id="A0A5J4NNX3"/>
<organism evidence="1 2">
    <name type="scientific">Paragonimus westermani</name>
    <dbReference type="NCBI Taxonomy" id="34504"/>
    <lineage>
        <taxon>Eukaryota</taxon>
        <taxon>Metazoa</taxon>
        <taxon>Spiralia</taxon>
        <taxon>Lophotrochozoa</taxon>
        <taxon>Platyhelminthes</taxon>
        <taxon>Trematoda</taxon>
        <taxon>Digenea</taxon>
        <taxon>Plagiorchiida</taxon>
        <taxon>Troglotremata</taxon>
        <taxon>Troglotrematidae</taxon>
        <taxon>Paragonimus</taxon>
    </lineage>
</organism>
<gene>
    <name evidence="1" type="ORF">DEA37_0004217</name>
</gene>
<evidence type="ECO:0000313" key="1">
    <source>
        <dbReference type="EMBL" id="KAA3677266.1"/>
    </source>
</evidence>